<dbReference type="GO" id="GO:0110051">
    <property type="term" value="P:metabolite repair"/>
    <property type="evidence" value="ECO:0007669"/>
    <property type="project" value="TreeGrafter"/>
</dbReference>
<evidence type="ECO:0000259" key="21">
    <source>
        <dbReference type="PROSITE" id="PS51385"/>
    </source>
</evidence>
<reference evidence="22 23" key="1">
    <citation type="submission" date="2013-03" db="EMBL/GenBank/DDBJ databases">
        <authorList>
            <person name="Linke B."/>
        </authorList>
    </citation>
    <scope>NUCLEOTIDE SEQUENCE [LARGE SCALE GENOMIC DNA]</scope>
    <source>
        <strain evidence="22 23">B13</strain>
    </source>
</reference>
<dbReference type="NCBIfam" id="TIGR00196">
    <property type="entry name" value="yjeF_cterm"/>
    <property type="match status" value="1"/>
</dbReference>
<dbReference type="eggNOG" id="COG0062">
    <property type="taxonomic scope" value="Bacteria"/>
</dbReference>
<dbReference type="PIRSF" id="PIRSF017184">
    <property type="entry name" value="Nnr"/>
    <property type="match status" value="1"/>
</dbReference>
<keyword evidence="7 17" id="KW-0067">ATP-binding</keyword>
<feature type="binding site" evidence="17">
    <location>
        <position position="323"/>
    </location>
    <ligand>
        <name>(6S)-NADPHX</name>
        <dbReference type="ChEBI" id="CHEBI:64076"/>
    </ligand>
</feature>
<feature type="binding site" evidence="17">
    <location>
        <position position="371"/>
    </location>
    <ligand>
        <name>(6S)-NADPHX</name>
        <dbReference type="ChEBI" id="CHEBI:64076"/>
    </ligand>
</feature>
<dbReference type="PROSITE" id="PS51383">
    <property type="entry name" value="YJEF_C_3"/>
    <property type="match status" value="1"/>
</dbReference>
<dbReference type="OrthoDB" id="9806925at2"/>
<evidence type="ECO:0000256" key="17">
    <source>
        <dbReference type="HAMAP-Rule" id="MF_01965"/>
    </source>
</evidence>
<dbReference type="InterPro" id="IPR017953">
    <property type="entry name" value="Carbohydrate_kinase_pred_CS"/>
</dbReference>
<feature type="binding site" evidence="18">
    <location>
        <position position="162"/>
    </location>
    <ligand>
        <name>(6S)-NADPHX</name>
        <dbReference type="ChEBI" id="CHEBI:64076"/>
    </ligand>
</feature>
<keyword evidence="8 17" id="KW-0521">NADP</keyword>
<dbReference type="SUPFAM" id="SSF64153">
    <property type="entry name" value="YjeF N-terminal domain-like"/>
    <property type="match status" value="1"/>
</dbReference>
<comment type="catalytic activity">
    <reaction evidence="1 18 19">
        <text>(6R)-NADHX = (6S)-NADHX</text>
        <dbReference type="Rhea" id="RHEA:32215"/>
        <dbReference type="ChEBI" id="CHEBI:64074"/>
        <dbReference type="ChEBI" id="CHEBI:64075"/>
        <dbReference type="EC" id="5.1.99.6"/>
    </reaction>
</comment>
<comment type="similarity">
    <text evidence="4 19">In the C-terminal section; belongs to the NnrD/CARKD family.</text>
</comment>
<dbReference type="HAMAP" id="MF_01965">
    <property type="entry name" value="NADHX_dehydratase"/>
    <property type="match status" value="1"/>
</dbReference>
<keyword evidence="11 18" id="KW-0413">Isomerase</keyword>
<dbReference type="eggNOG" id="COG0063">
    <property type="taxonomic scope" value="Bacteria"/>
</dbReference>
<dbReference type="HAMAP" id="MF_01966">
    <property type="entry name" value="NADHX_epimerase"/>
    <property type="match status" value="1"/>
</dbReference>
<dbReference type="Pfam" id="PF03853">
    <property type="entry name" value="YjeF_N"/>
    <property type="match status" value="1"/>
</dbReference>
<reference evidence="22 23" key="2">
    <citation type="submission" date="2014-05" db="EMBL/GenBank/DDBJ databases">
        <title>Genome sequence of the 3-chlorobenzoate degrading bacterium Pseudomonas knackmussii B13 shows multiple evidence for horizontal gene transfer.</title>
        <authorList>
            <person name="Miyazaki R."/>
            <person name="Bertelli C."/>
            <person name="Falquet L."/>
            <person name="Robinson-Rechavi M."/>
            <person name="Gharib W."/>
            <person name="Roy S."/>
            <person name="Van der Meer J.R."/>
        </authorList>
    </citation>
    <scope>NUCLEOTIDE SEQUENCE [LARGE SCALE GENOMIC DNA]</scope>
    <source>
        <strain evidence="22 23">B13</strain>
    </source>
</reference>
<dbReference type="EMBL" id="HG322950">
    <property type="protein sequence ID" value="CDF86573.1"/>
    <property type="molecule type" value="Genomic_DNA"/>
</dbReference>
<evidence type="ECO:0000256" key="11">
    <source>
        <dbReference type="ARBA" id="ARBA00023235"/>
    </source>
</evidence>
<keyword evidence="10 17" id="KW-0520">NAD</keyword>
<dbReference type="STRING" id="1301098.PKB_5261"/>
<evidence type="ECO:0000256" key="10">
    <source>
        <dbReference type="ARBA" id="ARBA00023027"/>
    </source>
</evidence>
<dbReference type="InterPro" id="IPR004443">
    <property type="entry name" value="YjeF_N_dom"/>
</dbReference>
<feature type="binding site" evidence="17">
    <location>
        <position position="438"/>
    </location>
    <ligand>
        <name>(6S)-NADPHX</name>
        <dbReference type="ChEBI" id="CHEBI:64076"/>
    </ligand>
</feature>
<dbReference type="GO" id="GO:0046872">
    <property type="term" value="F:metal ion binding"/>
    <property type="evidence" value="ECO:0007669"/>
    <property type="project" value="UniProtKB-UniRule"/>
</dbReference>
<comment type="catalytic activity">
    <reaction evidence="2 18 19">
        <text>(6R)-NADPHX = (6S)-NADPHX</text>
        <dbReference type="Rhea" id="RHEA:32227"/>
        <dbReference type="ChEBI" id="CHEBI:64076"/>
        <dbReference type="ChEBI" id="CHEBI:64077"/>
        <dbReference type="EC" id="5.1.99.6"/>
    </reaction>
</comment>
<gene>
    <name evidence="22" type="primary">nnr</name>
    <name evidence="17" type="synonym">nnrD</name>
    <name evidence="18" type="synonym">nnrE</name>
    <name evidence="22" type="ORF">PKB_5261</name>
</gene>
<dbReference type="GO" id="GO:0005524">
    <property type="term" value="F:ATP binding"/>
    <property type="evidence" value="ECO:0007669"/>
    <property type="project" value="UniProtKB-UniRule"/>
</dbReference>
<comment type="catalytic activity">
    <reaction evidence="16 17 19">
        <text>(6S)-NADPHX + ADP = AMP + phosphate + NADPH + H(+)</text>
        <dbReference type="Rhea" id="RHEA:32235"/>
        <dbReference type="ChEBI" id="CHEBI:15378"/>
        <dbReference type="ChEBI" id="CHEBI:43474"/>
        <dbReference type="ChEBI" id="CHEBI:57783"/>
        <dbReference type="ChEBI" id="CHEBI:64076"/>
        <dbReference type="ChEBI" id="CHEBI:456215"/>
        <dbReference type="ChEBI" id="CHEBI:456216"/>
        <dbReference type="EC" id="4.2.1.136"/>
    </reaction>
</comment>
<feature type="binding site" evidence="18">
    <location>
        <position position="129"/>
    </location>
    <ligand>
        <name>K(+)</name>
        <dbReference type="ChEBI" id="CHEBI:29103"/>
    </ligand>
</feature>
<comment type="cofactor">
    <cofactor evidence="18 19">
        <name>K(+)</name>
        <dbReference type="ChEBI" id="CHEBI:29103"/>
    </cofactor>
    <text evidence="18 19">Binds 1 potassium ion per subunit.</text>
</comment>
<dbReference type="PATRIC" id="fig|1301098.3.peg.5242"/>
<evidence type="ECO:0000256" key="2">
    <source>
        <dbReference type="ARBA" id="ARBA00000909"/>
    </source>
</evidence>
<comment type="similarity">
    <text evidence="18">Belongs to the NnrE/AIBP family.</text>
</comment>
<evidence type="ECO:0000256" key="4">
    <source>
        <dbReference type="ARBA" id="ARBA00009524"/>
    </source>
</evidence>
<comment type="subunit">
    <text evidence="17">Homotetramer.</text>
</comment>
<name>A0A024HQ73_PSEKB</name>
<proteinExistence type="inferred from homology"/>
<comment type="function">
    <text evidence="14 19">Bifunctional enzyme that catalyzes the epimerization of the S- and R-forms of NAD(P)HX and the dehydration of the S-form of NAD(P)HX at the expense of ADP, which is converted to AMP. This allows the repair of both epimers of NAD(P)HX, a damaged form of NAD(P)H that is a result of enzymatic or heat-dependent hydration.</text>
</comment>
<comment type="similarity">
    <text evidence="17">Belongs to the NnrD/CARKD family.</text>
</comment>
<sequence>MNSHPHDNLPTALYSAQQVRDLDARLIAAGTPGFELMQRAAHAAWRALRRRWPDAARATVLAGHGNNAGDGYLIAALAQRAGWNVRVLAVGDPARLGGDAALAHAEALAAGVPILPWHEHAELHGVLVDALLGTGLGGEVRAPYAEAIRRINDSGLPVLAVDIPSGLSADTGQVLGVAVRADLTVTFIGLKLGLFTADGADHCGQLIFDDLDADPQQLPASSQATRLAPVSLAKLAPRAKAAHKGLFGHVLVLGGEHGMGGAALLAGESALRCGAGLVSLVTRREHVPAALARRPELMTHGVSSSAEVLRAAERASVLVVGPGIGRNAWGRCLLSAAASLALPQVWDADALNLLAEGQVRRPSGALLITPHPAEAARLLGCSTAQVQADRPAAARELSRRYNAVAVLKGVGSLVAAPDGRLALCSHGHPAMAGAGLGDVLSGIVGALLAQGMDAFDAACLAVWLHARAGETLGAEGRGLAASDLSSAVRQLLEEISPCLN</sequence>
<dbReference type="Pfam" id="PF01256">
    <property type="entry name" value="Carb_kinase"/>
    <property type="match status" value="1"/>
</dbReference>
<evidence type="ECO:0000256" key="19">
    <source>
        <dbReference type="PIRNR" id="PIRNR017184"/>
    </source>
</evidence>
<keyword evidence="9 18" id="KW-0630">Potassium</keyword>
<dbReference type="KEGG" id="pkc:PKB_5261"/>
<evidence type="ECO:0000313" key="22">
    <source>
        <dbReference type="EMBL" id="CDF86573.1"/>
    </source>
</evidence>
<dbReference type="CDD" id="cd01171">
    <property type="entry name" value="YXKO-related"/>
    <property type="match status" value="1"/>
</dbReference>
<comment type="function">
    <text evidence="18">Catalyzes the epimerization of the S- and R-forms of NAD(P)HX, a damaged form of NAD(P)H that is a result of enzymatic or heat-dependent hydration. This is a prerequisite for the S-specific NAD(P)H-hydrate dehydratase to allow the repair of both epimers of NAD(P)HX.</text>
</comment>
<dbReference type="NCBIfam" id="TIGR00197">
    <property type="entry name" value="yjeF_nterm"/>
    <property type="match status" value="1"/>
</dbReference>
<keyword evidence="12 17" id="KW-0456">Lyase</keyword>
<dbReference type="EC" id="5.1.99.6" evidence="19"/>
<comment type="catalytic activity">
    <reaction evidence="15 17 19">
        <text>(6S)-NADHX + ADP = AMP + phosphate + NADH + H(+)</text>
        <dbReference type="Rhea" id="RHEA:32223"/>
        <dbReference type="ChEBI" id="CHEBI:15378"/>
        <dbReference type="ChEBI" id="CHEBI:43474"/>
        <dbReference type="ChEBI" id="CHEBI:57945"/>
        <dbReference type="ChEBI" id="CHEBI:64074"/>
        <dbReference type="ChEBI" id="CHEBI:456215"/>
        <dbReference type="ChEBI" id="CHEBI:456216"/>
        <dbReference type="EC" id="4.2.1.136"/>
    </reaction>
</comment>
<evidence type="ECO:0000256" key="1">
    <source>
        <dbReference type="ARBA" id="ARBA00000013"/>
    </source>
</evidence>
<comment type="caution">
    <text evidence="18">Lacks conserved residue(s) required for the propagation of feature annotation.</text>
</comment>
<feature type="binding site" evidence="17">
    <location>
        <begin position="408"/>
        <end position="412"/>
    </location>
    <ligand>
        <name>AMP</name>
        <dbReference type="ChEBI" id="CHEBI:456215"/>
    </ligand>
</feature>
<evidence type="ECO:0000256" key="5">
    <source>
        <dbReference type="ARBA" id="ARBA00022723"/>
    </source>
</evidence>
<dbReference type="Gene3D" id="3.40.1190.20">
    <property type="match status" value="1"/>
</dbReference>
<dbReference type="EC" id="4.2.1.136" evidence="19"/>
<feature type="domain" description="YjeF C-terminal" evidence="20">
    <location>
        <begin position="227"/>
        <end position="495"/>
    </location>
</feature>
<dbReference type="InterPro" id="IPR029056">
    <property type="entry name" value="Ribokinase-like"/>
</dbReference>
<evidence type="ECO:0000256" key="18">
    <source>
        <dbReference type="HAMAP-Rule" id="MF_01966"/>
    </source>
</evidence>
<dbReference type="HOGENOM" id="CLU_024853_4_3_6"/>
<dbReference type="RefSeq" id="WP_043255760.1">
    <property type="nucleotide sequence ID" value="NZ_HG322950.1"/>
</dbReference>
<dbReference type="InterPro" id="IPR030677">
    <property type="entry name" value="Nnr"/>
</dbReference>
<dbReference type="PANTHER" id="PTHR12592:SF0">
    <property type="entry name" value="ATP-DEPENDENT (S)-NAD(P)H-HYDRATE DEHYDRATASE"/>
    <property type="match status" value="1"/>
</dbReference>
<organism evidence="22 23">
    <name type="scientific">Pseudomonas knackmussii (strain DSM 6978 / CCUG 54928 / LMG 23759 / B13)</name>
    <dbReference type="NCBI Taxonomy" id="1301098"/>
    <lineage>
        <taxon>Bacteria</taxon>
        <taxon>Pseudomonadati</taxon>
        <taxon>Pseudomonadota</taxon>
        <taxon>Gammaproteobacteria</taxon>
        <taxon>Pseudomonadales</taxon>
        <taxon>Pseudomonadaceae</taxon>
        <taxon>Pseudomonas</taxon>
    </lineage>
</organism>
<evidence type="ECO:0000256" key="13">
    <source>
        <dbReference type="ARBA" id="ARBA00023268"/>
    </source>
</evidence>
<feature type="binding site" evidence="18">
    <location>
        <begin position="133"/>
        <end position="139"/>
    </location>
    <ligand>
        <name>(6S)-NADPHX</name>
        <dbReference type="ChEBI" id="CHEBI:64076"/>
    </ligand>
</feature>
<evidence type="ECO:0000256" key="3">
    <source>
        <dbReference type="ARBA" id="ARBA00006001"/>
    </source>
</evidence>
<feature type="binding site" evidence="18">
    <location>
        <position position="144"/>
    </location>
    <ligand>
        <name>(6S)-NADPHX</name>
        <dbReference type="ChEBI" id="CHEBI:64076"/>
    </ligand>
</feature>
<evidence type="ECO:0000256" key="12">
    <source>
        <dbReference type="ARBA" id="ARBA00023239"/>
    </source>
</evidence>
<evidence type="ECO:0000256" key="7">
    <source>
        <dbReference type="ARBA" id="ARBA00022840"/>
    </source>
</evidence>
<evidence type="ECO:0000256" key="6">
    <source>
        <dbReference type="ARBA" id="ARBA00022741"/>
    </source>
</evidence>
<feature type="binding site" evidence="18">
    <location>
        <position position="165"/>
    </location>
    <ligand>
        <name>K(+)</name>
        <dbReference type="ChEBI" id="CHEBI:29103"/>
    </ligand>
</feature>
<feature type="binding site" evidence="18">
    <location>
        <position position="67"/>
    </location>
    <ligand>
        <name>K(+)</name>
        <dbReference type="ChEBI" id="CHEBI:29103"/>
    </ligand>
</feature>
<dbReference type="GO" id="GO:0052855">
    <property type="term" value="F:ADP-dependent NAD(P)H-hydrate dehydratase activity"/>
    <property type="evidence" value="ECO:0007669"/>
    <property type="project" value="UniProtKB-UniRule"/>
</dbReference>
<feature type="domain" description="YjeF N-terminal" evidence="21">
    <location>
        <begin position="19"/>
        <end position="219"/>
    </location>
</feature>
<accession>A0A024HQ73</accession>
<evidence type="ECO:0000256" key="14">
    <source>
        <dbReference type="ARBA" id="ARBA00025153"/>
    </source>
</evidence>
<feature type="binding site" evidence="17">
    <location>
        <position position="437"/>
    </location>
    <ligand>
        <name>AMP</name>
        <dbReference type="ChEBI" id="CHEBI:456215"/>
    </ligand>
</feature>
<keyword evidence="13" id="KW-0511">Multifunctional enzyme</keyword>
<comment type="cofactor">
    <cofactor evidence="17">
        <name>Mg(2+)</name>
        <dbReference type="ChEBI" id="CHEBI:18420"/>
    </cofactor>
</comment>
<comment type="function">
    <text evidence="17">Catalyzes the dehydration of the S-form of NAD(P)HX at the expense of ADP, which is converted to AMP. Together with NAD(P)HX epimerase, which catalyzes the epimerization of the S- and R-forms, the enzyme allows the repair of both epimers of NAD(P)HX, a damaged form of NAD(P)H that is a result of enzymatic or heat-dependent hydration.</text>
</comment>
<feature type="binding site" evidence="17">
    <location>
        <position position="262"/>
    </location>
    <ligand>
        <name>(6S)-NADPHX</name>
        <dbReference type="ChEBI" id="CHEBI:64076"/>
    </ligand>
</feature>
<protein>
    <recommendedName>
        <fullName evidence="19">Bifunctional NAD(P)H-hydrate repair enzyme</fullName>
    </recommendedName>
    <alternativeName>
        <fullName evidence="19">Nicotinamide nucleotide repair protein</fullName>
    </alternativeName>
    <domain>
        <recommendedName>
            <fullName evidence="19">ADP-dependent (S)-NAD(P)H-hydrate dehydratase</fullName>
            <ecNumber evidence="19">4.2.1.136</ecNumber>
        </recommendedName>
        <alternativeName>
            <fullName evidence="19">ADP-dependent NAD(P)HX dehydratase</fullName>
        </alternativeName>
    </domain>
    <domain>
        <recommendedName>
            <fullName evidence="19">NAD(P)H-hydrate epimerase</fullName>
            <ecNumber evidence="19">5.1.99.6</ecNumber>
        </recommendedName>
    </domain>
</protein>
<dbReference type="InterPro" id="IPR036652">
    <property type="entry name" value="YjeF_N_dom_sf"/>
</dbReference>
<dbReference type="GO" id="GO:0052856">
    <property type="term" value="F:NAD(P)HX epimerase activity"/>
    <property type="evidence" value="ECO:0007669"/>
    <property type="project" value="UniProtKB-UniRule"/>
</dbReference>
<dbReference type="Gene3D" id="3.40.50.10260">
    <property type="entry name" value="YjeF N-terminal domain"/>
    <property type="match status" value="1"/>
</dbReference>
<evidence type="ECO:0000256" key="15">
    <source>
        <dbReference type="ARBA" id="ARBA00048238"/>
    </source>
</evidence>
<dbReference type="InterPro" id="IPR000631">
    <property type="entry name" value="CARKD"/>
</dbReference>
<evidence type="ECO:0000313" key="23">
    <source>
        <dbReference type="Proteomes" id="UP000025241"/>
    </source>
</evidence>
<dbReference type="PROSITE" id="PS01050">
    <property type="entry name" value="YJEF_C_2"/>
    <property type="match status" value="1"/>
</dbReference>
<keyword evidence="6 17" id="KW-0547">Nucleotide-binding</keyword>
<dbReference type="PROSITE" id="PS51385">
    <property type="entry name" value="YJEF_N"/>
    <property type="match status" value="1"/>
</dbReference>
<dbReference type="PANTHER" id="PTHR12592">
    <property type="entry name" value="ATP-DEPENDENT (S)-NAD(P)H-HYDRATE DEHYDRATASE FAMILY MEMBER"/>
    <property type="match status" value="1"/>
</dbReference>
<dbReference type="Proteomes" id="UP000025241">
    <property type="component" value="Chromosome I"/>
</dbReference>
<dbReference type="AlphaFoldDB" id="A0A024HQ73"/>
<evidence type="ECO:0000256" key="16">
    <source>
        <dbReference type="ARBA" id="ARBA00049209"/>
    </source>
</evidence>
<keyword evidence="23" id="KW-1185">Reference proteome</keyword>
<evidence type="ECO:0000256" key="8">
    <source>
        <dbReference type="ARBA" id="ARBA00022857"/>
    </source>
</evidence>
<evidence type="ECO:0000256" key="9">
    <source>
        <dbReference type="ARBA" id="ARBA00022958"/>
    </source>
</evidence>
<comment type="similarity">
    <text evidence="3 19">In the N-terminal section; belongs to the NnrE/AIBP family.</text>
</comment>
<dbReference type="GO" id="GO:0046496">
    <property type="term" value="P:nicotinamide nucleotide metabolic process"/>
    <property type="evidence" value="ECO:0007669"/>
    <property type="project" value="UniProtKB-UniRule"/>
</dbReference>
<evidence type="ECO:0000259" key="20">
    <source>
        <dbReference type="PROSITE" id="PS51383"/>
    </source>
</evidence>
<dbReference type="SUPFAM" id="SSF53613">
    <property type="entry name" value="Ribokinase-like"/>
    <property type="match status" value="1"/>
</dbReference>
<keyword evidence="5 18" id="KW-0479">Metal-binding</keyword>